<dbReference type="Proteomes" id="UP000032142">
    <property type="component" value="Unassembled WGS sequence"/>
</dbReference>
<protein>
    <submittedName>
        <fullName evidence="2">Uncharacterized protein</fullName>
    </submittedName>
</protein>
<accession>A0A0B0PC67</accession>
<gene>
    <name evidence="2" type="ORF">F383_27354</name>
</gene>
<organism evidence="2 3">
    <name type="scientific">Gossypium arboreum</name>
    <name type="common">Tree cotton</name>
    <name type="synonym">Gossypium nanking</name>
    <dbReference type="NCBI Taxonomy" id="29729"/>
    <lineage>
        <taxon>Eukaryota</taxon>
        <taxon>Viridiplantae</taxon>
        <taxon>Streptophyta</taxon>
        <taxon>Embryophyta</taxon>
        <taxon>Tracheophyta</taxon>
        <taxon>Spermatophyta</taxon>
        <taxon>Magnoliopsida</taxon>
        <taxon>eudicotyledons</taxon>
        <taxon>Gunneridae</taxon>
        <taxon>Pentapetalae</taxon>
        <taxon>rosids</taxon>
        <taxon>malvids</taxon>
        <taxon>Malvales</taxon>
        <taxon>Malvaceae</taxon>
        <taxon>Malvoideae</taxon>
        <taxon>Gossypium</taxon>
    </lineage>
</organism>
<keyword evidence="3" id="KW-1185">Reference proteome</keyword>
<evidence type="ECO:0000256" key="1">
    <source>
        <dbReference type="SAM" id="Phobius"/>
    </source>
</evidence>
<dbReference type="AlphaFoldDB" id="A0A0B0PC67"/>
<name>A0A0B0PC67_GOSAR</name>
<dbReference type="EMBL" id="KN420223">
    <property type="protein sequence ID" value="KHG21969.1"/>
    <property type="molecule type" value="Genomic_DNA"/>
</dbReference>
<evidence type="ECO:0000313" key="3">
    <source>
        <dbReference type="Proteomes" id="UP000032142"/>
    </source>
</evidence>
<sequence>MLIIYHPHNILKCKILFFVIGWCLIMVLTVTSVTSHCESLKNTTLKRKIKQTLPYALGNKIKF</sequence>
<evidence type="ECO:0000313" key="2">
    <source>
        <dbReference type="EMBL" id="KHG21969.1"/>
    </source>
</evidence>
<keyword evidence="1" id="KW-0812">Transmembrane</keyword>
<reference evidence="3" key="1">
    <citation type="submission" date="2014-09" db="EMBL/GenBank/DDBJ databases">
        <authorList>
            <person name="Mudge J."/>
            <person name="Ramaraj T."/>
            <person name="Lindquist I.E."/>
            <person name="Bharti A.K."/>
            <person name="Sundararajan A."/>
            <person name="Cameron C.T."/>
            <person name="Woodward J.E."/>
            <person name="May G.D."/>
            <person name="Brubaker C."/>
            <person name="Broadhvest J."/>
            <person name="Wilkins T.A."/>
        </authorList>
    </citation>
    <scope>NUCLEOTIDE SEQUENCE</scope>
    <source>
        <strain evidence="3">cv. AKA8401</strain>
    </source>
</reference>
<keyword evidence="1" id="KW-1133">Transmembrane helix</keyword>
<feature type="transmembrane region" description="Helical" evidence="1">
    <location>
        <begin position="15"/>
        <end position="37"/>
    </location>
</feature>
<keyword evidence="1" id="KW-0472">Membrane</keyword>
<proteinExistence type="predicted"/>